<feature type="region of interest" description="Disordered" evidence="1">
    <location>
        <begin position="198"/>
        <end position="238"/>
    </location>
</feature>
<reference evidence="2" key="1">
    <citation type="journal article" date="2013" name="Genetics">
        <title>The draft genome and transcriptome of Panagrellus redivivus are shaped by the harsh demands of a free-living lifestyle.</title>
        <authorList>
            <person name="Srinivasan J."/>
            <person name="Dillman A.R."/>
            <person name="Macchietto M.G."/>
            <person name="Heikkinen L."/>
            <person name="Lakso M."/>
            <person name="Fracchia K.M."/>
            <person name="Antoshechkin I."/>
            <person name="Mortazavi A."/>
            <person name="Wong G."/>
            <person name="Sternberg P.W."/>
        </authorList>
    </citation>
    <scope>NUCLEOTIDE SEQUENCE [LARGE SCALE GENOMIC DNA]</scope>
    <source>
        <strain evidence="2">MT8872</strain>
    </source>
</reference>
<name>A0A7E4VZB2_PANRE</name>
<feature type="compositionally biased region" description="Pro residues" evidence="1">
    <location>
        <begin position="166"/>
        <end position="176"/>
    </location>
</feature>
<evidence type="ECO:0000313" key="2">
    <source>
        <dbReference type="Proteomes" id="UP000492821"/>
    </source>
</evidence>
<evidence type="ECO:0000313" key="3">
    <source>
        <dbReference type="WBParaSite" id="Pan_g5015.t1"/>
    </source>
</evidence>
<feature type="compositionally biased region" description="Polar residues" evidence="1">
    <location>
        <begin position="52"/>
        <end position="73"/>
    </location>
</feature>
<evidence type="ECO:0000256" key="1">
    <source>
        <dbReference type="SAM" id="MobiDB-lite"/>
    </source>
</evidence>
<reference evidence="3" key="2">
    <citation type="submission" date="2020-10" db="UniProtKB">
        <authorList>
            <consortium name="WormBaseParasite"/>
        </authorList>
    </citation>
    <scope>IDENTIFICATION</scope>
</reference>
<feature type="compositionally biased region" description="Acidic residues" evidence="1">
    <location>
        <begin position="107"/>
        <end position="161"/>
    </location>
</feature>
<feature type="region of interest" description="Disordered" evidence="1">
    <location>
        <begin position="52"/>
        <end position="91"/>
    </location>
</feature>
<organism evidence="2 3">
    <name type="scientific">Panagrellus redivivus</name>
    <name type="common">Microworm</name>
    <dbReference type="NCBI Taxonomy" id="6233"/>
    <lineage>
        <taxon>Eukaryota</taxon>
        <taxon>Metazoa</taxon>
        <taxon>Ecdysozoa</taxon>
        <taxon>Nematoda</taxon>
        <taxon>Chromadorea</taxon>
        <taxon>Rhabditida</taxon>
        <taxon>Tylenchina</taxon>
        <taxon>Panagrolaimomorpha</taxon>
        <taxon>Panagrolaimoidea</taxon>
        <taxon>Panagrolaimidae</taxon>
        <taxon>Panagrellus</taxon>
    </lineage>
</organism>
<feature type="region of interest" description="Disordered" evidence="1">
    <location>
        <begin position="267"/>
        <end position="303"/>
    </location>
</feature>
<keyword evidence="2" id="KW-1185">Reference proteome</keyword>
<protein>
    <submittedName>
        <fullName evidence="3">Extensin-like</fullName>
    </submittedName>
</protein>
<dbReference type="Proteomes" id="UP000492821">
    <property type="component" value="Unassembled WGS sequence"/>
</dbReference>
<sequence length="303" mass="32833">MRESPKWAPVRFVRTRRAKLQALLALLGWLPFTDLFVILSSSCAIAMSTSPPSFDVNESGSSHESQIMSNASSPDHENDENINPGGSDVSQGQGLVVIADDVIIVEPEPEFEDDDAEDDAEDDSGEDGEDEDYDGNQSDDEAEDDDDGEEDEEESEDEEVDYIPLSPFPPNLPPVAPEVVYPVNPAFAPGYIQEGVAALPQEQAAGAPPEEQNPPENIVEPGPPPYPEQPPQPSPEEMVQNLVVQTMNSGPLPQIPIADRYIAIPHAAQVPPPYPSPPIQYNKADVPTKKHKPGNNPNTCEPT</sequence>
<accession>A0A7E4VZB2</accession>
<feature type="region of interest" description="Disordered" evidence="1">
    <location>
        <begin position="107"/>
        <end position="181"/>
    </location>
</feature>
<dbReference type="AlphaFoldDB" id="A0A7E4VZB2"/>
<feature type="compositionally biased region" description="Pro residues" evidence="1">
    <location>
        <begin position="221"/>
        <end position="234"/>
    </location>
</feature>
<proteinExistence type="predicted"/>
<dbReference type="WBParaSite" id="Pan_g5015.t1">
    <property type="protein sequence ID" value="Pan_g5015.t1"/>
    <property type="gene ID" value="Pan_g5015"/>
</dbReference>